<dbReference type="Gene3D" id="1.10.510.10">
    <property type="entry name" value="Transferase(Phosphotransferase) domain 1"/>
    <property type="match status" value="1"/>
</dbReference>
<evidence type="ECO:0000259" key="19">
    <source>
        <dbReference type="PROSITE" id="PS50011"/>
    </source>
</evidence>
<dbReference type="FunFam" id="3.30.200.20:FF:000142">
    <property type="entry name" value="Cysteine-rich receptor-like protein kinase 10"/>
    <property type="match status" value="1"/>
</dbReference>
<feature type="chain" id="PRO_5043609877" description="Cysteine-rich receptor-like protein kinase 29" evidence="18">
    <location>
        <begin position="24"/>
        <end position="677"/>
    </location>
</feature>
<keyword evidence="7" id="KW-0677">Repeat</keyword>
<dbReference type="InterPro" id="IPR011009">
    <property type="entry name" value="Kinase-like_dom_sf"/>
</dbReference>
<evidence type="ECO:0000256" key="16">
    <source>
        <dbReference type="SAM" id="MobiDB-lite"/>
    </source>
</evidence>
<dbReference type="CDD" id="cd23509">
    <property type="entry name" value="Gnk2-like"/>
    <property type="match status" value="2"/>
</dbReference>
<accession>A0AAW2CG53</accession>
<dbReference type="PROSITE" id="PS00108">
    <property type="entry name" value="PROTEIN_KINASE_ST"/>
    <property type="match status" value="1"/>
</dbReference>
<reference evidence="21 22" key="1">
    <citation type="submission" date="2024-01" db="EMBL/GenBank/DDBJ databases">
        <title>A telomere-to-telomere, gap-free genome of sweet tea (Lithocarpus litseifolius).</title>
        <authorList>
            <person name="Zhou J."/>
        </authorList>
    </citation>
    <scope>NUCLEOTIDE SEQUENCE [LARGE SCALE GENOMIC DNA]</scope>
    <source>
        <strain evidence="21">Zhou-2022a</strain>
        <tissue evidence="21">Leaf</tissue>
    </source>
</reference>
<sequence length="677" mass="75480">MAMVSSRLVFLVSICILISQAIAQPNFLYHFCLNNGNYTSNSTYNTNLNQVLSSLSSNTEIDYGFYNFSYGKSPDKVYSLGLCRGDAKPDICRSCLNNATNLLTLLCPNQKEAIGWYDYCMLRYSFRNIFNVMEGRPSFYMWNRNNVSANLDQFNQDLRTLLDSKRVQAAAGGSLRKFAAGNATAPNNQTLYSLVQCTPDLSDQDCSDCLAGAIGKIPQCCGGKQGGRVITPSCYFRFEVYLFYDAKADNASSPSLSPPPPLVPSVSPPPWNNTAAAKGKESNKSQTVIIVVPIISFVVLIIISFCIYLRVRKPREKPQSESVDEIRRVESLQLGFGTIKVATDDFSDANRLGQGGFGVVYKGKLFDGQVIAVKRLSKNSGQGDLEFKNEVLLVAKLQHRNLVRLLGFCLEGIERLLIYEFVPNGSLDHFIFDPIKRAQLDWARCYKIIGGIARGLLYLHEDSRLRIIHRDLKASNILLDSEMNPKISDFGMARLFELDQSIGNTSRIVGTYGYMSPEYAMHGQFSVKSDVFSFGVLVLEIISGRKNNSFRNGENIEHLLSYAWKNWKQGIISNLVDPTLKAGSTTEIMRCIHIGLLCVQENVADRPTIASVILMLNSYSITLPTPSEPAFFMNSGTESNIRLQWENDSRVTESNQSKSSCVQASINEVSITELYPR</sequence>
<evidence type="ECO:0000256" key="3">
    <source>
        <dbReference type="ARBA" id="ARBA00022553"/>
    </source>
</evidence>
<proteinExistence type="predicted"/>
<evidence type="ECO:0000256" key="4">
    <source>
        <dbReference type="ARBA" id="ARBA00022679"/>
    </source>
</evidence>
<name>A0AAW2CG53_9ROSI</name>
<keyword evidence="5 17" id="KW-0812">Transmembrane</keyword>
<feature type="binding site" evidence="15">
    <location>
        <position position="374"/>
    </location>
    <ligand>
        <name>ATP</name>
        <dbReference type="ChEBI" id="CHEBI:30616"/>
    </ligand>
</feature>
<evidence type="ECO:0000256" key="12">
    <source>
        <dbReference type="ARBA" id="ARBA00023136"/>
    </source>
</evidence>
<keyword evidence="2" id="KW-0723">Serine/threonine-protein kinase</keyword>
<evidence type="ECO:0000313" key="21">
    <source>
        <dbReference type="EMBL" id="KAK9997131.1"/>
    </source>
</evidence>
<keyword evidence="11 17" id="KW-1133">Transmembrane helix</keyword>
<evidence type="ECO:0000313" key="22">
    <source>
        <dbReference type="Proteomes" id="UP001459277"/>
    </source>
</evidence>
<dbReference type="AlphaFoldDB" id="A0AAW2CG53"/>
<dbReference type="SMART" id="SM00220">
    <property type="entry name" value="S_TKc"/>
    <property type="match status" value="1"/>
</dbReference>
<evidence type="ECO:0000256" key="8">
    <source>
        <dbReference type="ARBA" id="ARBA00022741"/>
    </source>
</evidence>
<dbReference type="Gene3D" id="3.30.430.20">
    <property type="entry name" value="Gnk2 domain, C-X8-C-X2-C motif"/>
    <property type="match status" value="2"/>
</dbReference>
<keyword evidence="14" id="KW-0325">Glycoprotein</keyword>
<evidence type="ECO:0000256" key="18">
    <source>
        <dbReference type="SAM" id="SignalP"/>
    </source>
</evidence>
<dbReference type="InterPro" id="IPR000719">
    <property type="entry name" value="Prot_kinase_dom"/>
</dbReference>
<feature type="domain" description="Protein kinase" evidence="19">
    <location>
        <begin position="346"/>
        <end position="620"/>
    </location>
</feature>
<keyword evidence="12 17" id="KW-0472">Membrane</keyword>
<comment type="subcellular location">
    <subcellularLocation>
        <location evidence="1">Membrane</location>
        <topology evidence="1">Single-pass membrane protein</topology>
    </subcellularLocation>
</comment>
<dbReference type="Pfam" id="PF01657">
    <property type="entry name" value="Stress-antifung"/>
    <property type="match status" value="2"/>
</dbReference>
<keyword evidence="10 15" id="KW-0067">ATP-binding</keyword>
<dbReference type="GO" id="GO:0005886">
    <property type="term" value="C:plasma membrane"/>
    <property type="evidence" value="ECO:0007669"/>
    <property type="project" value="TreeGrafter"/>
</dbReference>
<dbReference type="FunFam" id="3.30.430.20:FF:000002">
    <property type="entry name" value="Cysteine-rich receptor-like protein kinase 10"/>
    <property type="match status" value="1"/>
</dbReference>
<feature type="domain" description="Gnk2-homologous" evidence="20">
    <location>
        <begin position="26"/>
        <end position="129"/>
    </location>
</feature>
<dbReference type="Pfam" id="PF07714">
    <property type="entry name" value="PK_Tyr_Ser-Thr"/>
    <property type="match status" value="1"/>
</dbReference>
<evidence type="ECO:0000256" key="2">
    <source>
        <dbReference type="ARBA" id="ARBA00022527"/>
    </source>
</evidence>
<evidence type="ECO:0000256" key="14">
    <source>
        <dbReference type="ARBA" id="ARBA00023180"/>
    </source>
</evidence>
<dbReference type="InterPro" id="IPR017441">
    <property type="entry name" value="Protein_kinase_ATP_BS"/>
</dbReference>
<dbReference type="Proteomes" id="UP001459277">
    <property type="component" value="Unassembled WGS sequence"/>
</dbReference>
<dbReference type="InterPro" id="IPR002902">
    <property type="entry name" value="GNK2"/>
</dbReference>
<evidence type="ECO:0000256" key="5">
    <source>
        <dbReference type="ARBA" id="ARBA00022692"/>
    </source>
</evidence>
<evidence type="ECO:0000256" key="6">
    <source>
        <dbReference type="ARBA" id="ARBA00022729"/>
    </source>
</evidence>
<dbReference type="FunFam" id="1.10.510.10:FF:000343">
    <property type="entry name" value="Cysteine-rich receptor-like protein kinase 28"/>
    <property type="match status" value="1"/>
</dbReference>
<keyword evidence="22" id="KW-1185">Reference proteome</keyword>
<protein>
    <recommendedName>
        <fullName evidence="23">Cysteine-rich receptor-like protein kinase 29</fullName>
    </recommendedName>
</protein>
<dbReference type="InterPro" id="IPR008271">
    <property type="entry name" value="Ser/Thr_kinase_AS"/>
</dbReference>
<feature type="transmembrane region" description="Helical" evidence="17">
    <location>
        <begin position="288"/>
        <end position="309"/>
    </location>
</feature>
<evidence type="ECO:0000256" key="10">
    <source>
        <dbReference type="ARBA" id="ARBA00022840"/>
    </source>
</evidence>
<organism evidence="21 22">
    <name type="scientific">Lithocarpus litseifolius</name>
    <dbReference type="NCBI Taxonomy" id="425828"/>
    <lineage>
        <taxon>Eukaryota</taxon>
        <taxon>Viridiplantae</taxon>
        <taxon>Streptophyta</taxon>
        <taxon>Embryophyta</taxon>
        <taxon>Tracheophyta</taxon>
        <taxon>Spermatophyta</taxon>
        <taxon>Magnoliopsida</taxon>
        <taxon>eudicotyledons</taxon>
        <taxon>Gunneridae</taxon>
        <taxon>Pentapetalae</taxon>
        <taxon>rosids</taxon>
        <taxon>fabids</taxon>
        <taxon>Fagales</taxon>
        <taxon>Fagaceae</taxon>
        <taxon>Lithocarpus</taxon>
    </lineage>
</organism>
<dbReference type="Gene3D" id="3.30.200.20">
    <property type="entry name" value="Phosphorylase Kinase, domain 1"/>
    <property type="match status" value="1"/>
</dbReference>
<keyword evidence="3" id="KW-0597">Phosphoprotein</keyword>
<evidence type="ECO:0000256" key="13">
    <source>
        <dbReference type="ARBA" id="ARBA00023170"/>
    </source>
</evidence>
<dbReference type="PROSITE" id="PS50011">
    <property type="entry name" value="PROTEIN_KINASE_DOM"/>
    <property type="match status" value="1"/>
</dbReference>
<keyword evidence="8 15" id="KW-0547">Nucleotide-binding</keyword>
<evidence type="ECO:0000256" key="11">
    <source>
        <dbReference type="ARBA" id="ARBA00022989"/>
    </source>
</evidence>
<evidence type="ECO:0000256" key="9">
    <source>
        <dbReference type="ARBA" id="ARBA00022777"/>
    </source>
</evidence>
<keyword evidence="6 18" id="KW-0732">Signal</keyword>
<dbReference type="GO" id="GO:0009737">
    <property type="term" value="P:response to abscisic acid"/>
    <property type="evidence" value="ECO:0007669"/>
    <property type="project" value="UniProtKB-ARBA"/>
</dbReference>
<evidence type="ECO:0008006" key="23">
    <source>
        <dbReference type="Google" id="ProtNLM"/>
    </source>
</evidence>
<keyword evidence="9" id="KW-0418">Kinase</keyword>
<feature type="region of interest" description="Disordered" evidence="16">
    <location>
        <begin position="254"/>
        <end position="279"/>
    </location>
</feature>
<evidence type="ECO:0000256" key="17">
    <source>
        <dbReference type="SAM" id="Phobius"/>
    </source>
</evidence>
<dbReference type="EMBL" id="JAZDWU010000007">
    <property type="protein sequence ID" value="KAK9997131.1"/>
    <property type="molecule type" value="Genomic_DNA"/>
</dbReference>
<dbReference type="InterPro" id="IPR001245">
    <property type="entry name" value="Ser-Thr/Tyr_kinase_cat_dom"/>
</dbReference>
<gene>
    <name evidence="21" type="ORF">SO802_021817</name>
</gene>
<dbReference type="PROSITE" id="PS51473">
    <property type="entry name" value="GNK2"/>
    <property type="match status" value="2"/>
</dbReference>
<dbReference type="GO" id="GO:0004674">
    <property type="term" value="F:protein serine/threonine kinase activity"/>
    <property type="evidence" value="ECO:0007669"/>
    <property type="project" value="UniProtKB-KW"/>
</dbReference>
<keyword evidence="4" id="KW-0808">Transferase</keyword>
<dbReference type="PANTHER" id="PTHR27002:SF1073">
    <property type="entry name" value="CYSTEINE-RICH RECEPTOR-LIKE PROTEIN KINASE 29"/>
    <property type="match status" value="1"/>
</dbReference>
<dbReference type="SUPFAM" id="SSF56112">
    <property type="entry name" value="Protein kinase-like (PK-like)"/>
    <property type="match status" value="1"/>
</dbReference>
<comment type="caution">
    <text evidence="21">The sequence shown here is derived from an EMBL/GenBank/DDBJ whole genome shotgun (WGS) entry which is preliminary data.</text>
</comment>
<evidence type="ECO:0000256" key="7">
    <source>
        <dbReference type="ARBA" id="ARBA00022737"/>
    </source>
</evidence>
<dbReference type="CDD" id="cd14066">
    <property type="entry name" value="STKc_IRAK"/>
    <property type="match status" value="1"/>
</dbReference>
<evidence type="ECO:0000256" key="1">
    <source>
        <dbReference type="ARBA" id="ARBA00004167"/>
    </source>
</evidence>
<feature type="compositionally biased region" description="Pro residues" evidence="16">
    <location>
        <begin position="256"/>
        <end position="271"/>
    </location>
</feature>
<dbReference type="GO" id="GO:0005524">
    <property type="term" value="F:ATP binding"/>
    <property type="evidence" value="ECO:0007669"/>
    <property type="project" value="UniProtKB-UniRule"/>
</dbReference>
<dbReference type="InterPro" id="IPR038408">
    <property type="entry name" value="GNK2_sf"/>
</dbReference>
<evidence type="ECO:0000256" key="15">
    <source>
        <dbReference type="PROSITE-ProRule" id="PRU10141"/>
    </source>
</evidence>
<dbReference type="PANTHER" id="PTHR27002">
    <property type="entry name" value="RECEPTOR-LIKE SERINE/THREONINE-PROTEIN KINASE SD1-8"/>
    <property type="match status" value="1"/>
</dbReference>
<dbReference type="PROSITE" id="PS00107">
    <property type="entry name" value="PROTEIN_KINASE_ATP"/>
    <property type="match status" value="1"/>
</dbReference>
<evidence type="ECO:0000259" key="20">
    <source>
        <dbReference type="PROSITE" id="PS51473"/>
    </source>
</evidence>
<feature type="domain" description="Gnk2-homologous" evidence="20">
    <location>
        <begin position="135"/>
        <end position="243"/>
    </location>
</feature>
<dbReference type="FunFam" id="3.30.430.20:FF:000003">
    <property type="entry name" value="Cysteine-rich RLK (RECEPTOR-like protein kinase) 10"/>
    <property type="match status" value="1"/>
</dbReference>
<feature type="signal peptide" evidence="18">
    <location>
        <begin position="1"/>
        <end position="23"/>
    </location>
</feature>
<keyword evidence="13" id="KW-0675">Receptor</keyword>